<dbReference type="Gramene" id="C.cajan_08495.t">
    <property type="protein sequence ID" value="C.cajan_08495.t.cds1"/>
    <property type="gene ID" value="C.cajan_08495"/>
</dbReference>
<organism evidence="1 2">
    <name type="scientific">Cajanus cajan</name>
    <name type="common">Pigeon pea</name>
    <name type="synonym">Cajanus indicus</name>
    <dbReference type="NCBI Taxonomy" id="3821"/>
    <lineage>
        <taxon>Eukaryota</taxon>
        <taxon>Viridiplantae</taxon>
        <taxon>Streptophyta</taxon>
        <taxon>Embryophyta</taxon>
        <taxon>Tracheophyta</taxon>
        <taxon>Spermatophyta</taxon>
        <taxon>Magnoliopsida</taxon>
        <taxon>eudicotyledons</taxon>
        <taxon>Gunneridae</taxon>
        <taxon>Pentapetalae</taxon>
        <taxon>rosids</taxon>
        <taxon>fabids</taxon>
        <taxon>Fabales</taxon>
        <taxon>Fabaceae</taxon>
        <taxon>Papilionoideae</taxon>
        <taxon>50 kb inversion clade</taxon>
        <taxon>NPAAA clade</taxon>
        <taxon>indigoferoid/millettioid clade</taxon>
        <taxon>Phaseoleae</taxon>
        <taxon>Cajanus</taxon>
    </lineage>
</organism>
<dbReference type="Proteomes" id="UP000075243">
    <property type="component" value="Chromosome 3"/>
</dbReference>
<sequence length="58" mass="6403">MIKLDKSIIPFPSSSMRPAYSGYFARTYCSTYSISFCVIGPDHLMSRSGIVDMASAMI</sequence>
<gene>
    <name evidence="1" type="ORF">KK1_008744</name>
</gene>
<reference evidence="1 2" key="1">
    <citation type="journal article" date="2012" name="Nat. Biotechnol.">
        <title>Draft genome sequence of pigeonpea (Cajanus cajan), an orphan legume crop of resource-poor farmers.</title>
        <authorList>
            <person name="Varshney R.K."/>
            <person name="Chen W."/>
            <person name="Li Y."/>
            <person name="Bharti A.K."/>
            <person name="Saxena R.K."/>
            <person name="Schlueter J.A."/>
            <person name="Donoghue M.T."/>
            <person name="Azam S."/>
            <person name="Fan G."/>
            <person name="Whaley A.M."/>
            <person name="Farmer A.D."/>
            <person name="Sheridan J."/>
            <person name="Iwata A."/>
            <person name="Tuteja R."/>
            <person name="Penmetsa R.V."/>
            <person name="Wu W."/>
            <person name="Upadhyaya H.D."/>
            <person name="Yang S.P."/>
            <person name="Shah T."/>
            <person name="Saxena K.B."/>
            <person name="Michael T."/>
            <person name="McCombie W.R."/>
            <person name="Yang B."/>
            <person name="Zhang G."/>
            <person name="Yang H."/>
            <person name="Wang J."/>
            <person name="Spillane C."/>
            <person name="Cook D.R."/>
            <person name="May G.D."/>
            <person name="Xu X."/>
            <person name="Jackson S.A."/>
        </authorList>
    </citation>
    <scope>NUCLEOTIDE SEQUENCE [LARGE SCALE GENOMIC DNA]</scope>
    <source>
        <strain evidence="2">cv. Asha</strain>
    </source>
</reference>
<accession>A0A151TR70</accession>
<evidence type="ECO:0000313" key="2">
    <source>
        <dbReference type="Proteomes" id="UP000075243"/>
    </source>
</evidence>
<evidence type="ECO:0000313" key="1">
    <source>
        <dbReference type="EMBL" id="KYP69552.1"/>
    </source>
</evidence>
<dbReference type="EMBL" id="CM003605">
    <property type="protein sequence ID" value="KYP69552.1"/>
    <property type="molecule type" value="Genomic_DNA"/>
</dbReference>
<dbReference type="AlphaFoldDB" id="A0A151TR70"/>
<proteinExistence type="predicted"/>
<keyword evidence="2" id="KW-1185">Reference proteome</keyword>
<name>A0A151TR70_CAJCA</name>
<protein>
    <submittedName>
        <fullName evidence="1">Uncharacterized protein</fullName>
    </submittedName>
</protein>